<dbReference type="EMBL" id="JAMRYU010000014">
    <property type="protein sequence ID" value="MDC4241229.1"/>
    <property type="molecule type" value="Genomic_DNA"/>
</dbReference>
<accession>A0A9X3XNF5</accession>
<evidence type="ECO:0000256" key="2">
    <source>
        <dbReference type="SAM" id="MobiDB-lite"/>
    </source>
</evidence>
<evidence type="ECO:0000313" key="4">
    <source>
        <dbReference type="EMBL" id="MDC4241229.1"/>
    </source>
</evidence>
<feature type="domain" description="DnaB/C C-terminal" evidence="3">
    <location>
        <begin position="226"/>
        <end position="282"/>
    </location>
</feature>
<comment type="caution">
    <text evidence="4">The sequence shown here is derived from an EMBL/GenBank/DDBJ whole genome shotgun (WGS) entry which is preliminary data.</text>
</comment>
<dbReference type="PANTHER" id="PTHR37293:SF5">
    <property type="entry name" value="DNA REPLICATION PROTEIN"/>
    <property type="match status" value="1"/>
</dbReference>
<dbReference type="PANTHER" id="PTHR37293">
    <property type="entry name" value="PHAGE REPLICATION PROTEIN-RELATED"/>
    <property type="match status" value="1"/>
</dbReference>
<dbReference type="Proteomes" id="UP001141183">
    <property type="component" value="Unassembled WGS sequence"/>
</dbReference>
<dbReference type="Pfam" id="PF07261">
    <property type="entry name" value="DnaB_2"/>
    <property type="match status" value="2"/>
</dbReference>
<name>A0A9X3XNF5_9CLOT</name>
<reference evidence="4" key="1">
    <citation type="submission" date="2022-05" db="EMBL/GenBank/DDBJ databases">
        <title>Draft genome sequence of Clostridium tertium strain CP3 isolated from Peru.</title>
        <authorList>
            <person name="Hurtado R."/>
            <person name="Lima L."/>
            <person name="Sousa T."/>
            <person name="Jaiswal A.K."/>
            <person name="Tiwari S."/>
            <person name="Maturrano L."/>
            <person name="Brenig B."/>
            <person name="Azevedo V."/>
        </authorList>
    </citation>
    <scope>NUCLEOTIDE SEQUENCE</scope>
    <source>
        <strain evidence="4">CP3</strain>
    </source>
</reference>
<gene>
    <name evidence="4" type="ORF">NE398_13810</name>
</gene>
<dbReference type="InterPro" id="IPR053162">
    <property type="entry name" value="DnaD"/>
</dbReference>
<dbReference type="Gene3D" id="1.10.10.630">
    <property type="entry name" value="DnaD domain-like"/>
    <property type="match status" value="2"/>
</dbReference>
<dbReference type="AlphaFoldDB" id="A0A9X3XNF5"/>
<dbReference type="InterPro" id="IPR006343">
    <property type="entry name" value="DnaB/C_C"/>
</dbReference>
<evidence type="ECO:0000313" key="5">
    <source>
        <dbReference type="Proteomes" id="UP001141183"/>
    </source>
</evidence>
<evidence type="ECO:0000259" key="3">
    <source>
        <dbReference type="Pfam" id="PF07261"/>
    </source>
</evidence>
<keyword evidence="5" id="KW-1185">Reference proteome</keyword>
<protein>
    <submittedName>
        <fullName evidence="4">DnaD domain protein</fullName>
    </submittedName>
</protein>
<feature type="domain" description="DnaB/C C-terminal" evidence="3">
    <location>
        <begin position="124"/>
        <end position="196"/>
    </location>
</feature>
<organism evidence="4 5">
    <name type="scientific">Clostridium tertium</name>
    <dbReference type="NCBI Taxonomy" id="1559"/>
    <lineage>
        <taxon>Bacteria</taxon>
        <taxon>Bacillati</taxon>
        <taxon>Bacillota</taxon>
        <taxon>Clostridia</taxon>
        <taxon>Eubacteriales</taxon>
        <taxon>Clostridiaceae</taxon>
        <taxon>Clostridium</taxon>
    </lineage>
</organism>
<sequence length="334" mass="39152">MSTFMLKSKPLKFTPVSNAFIEKYMPKARGEFIKVYLLMLKYNFTGEIGVNASILATSLNLLESDIINALNYWNEEGVIKLVPIDKMGNFDIEFIDLSSENTVNKNEINILAELSDESNNGMLKDIEKLLGRPLSPSEFTTYISWKRDFNFSSELILLLIEYCASKGKTNHRYIEKVALAWHEMSIKTIDDAQNYIRKTEDKWGTYREILKFLGIRNTDIMKPQEDMLEKWTTNYNFSLEIIKKACDICFQRLNRADFKYIDGILSSWNKDNLRTLKEIEEKEVSYKNSSSKKNFNNQKSNSYEKPKLRFNNFKGRDYDYDDLEKKLLGWDNDD</sequence>
<dbReference type="NCBIfam" id="TIGR01446">
    <property type="entry name" value="DnaD_dom"/>
    <property type="match status" value="2"/>
</dbReference>
<dbReference type="InterPro" id="IPR034829">
    <property type="entry name" value="DnaD-like_sf"/>
</dbReference>
<evidence type="ECO:0000256" key="1">
    <source>
        <dbReference type="ARBA" id="ARBA00093462"/>
    </source>
</evidence>
<feature type="region of interest" description="Disordered" evidence="2">
    <location>
        <begin position="287"/>
        <end position="308"/>
    </location>
</feature>
<dbReference type="SUPFAM" id="SSF158499">
    <property type="entry name" value="DnaD domain-like"/>
    <property type="match status" value="2"/>
</dbReference>
<feature type="compositionally biased region" description="Low complexity" evidence="2">
    <location>
        <begin position="287"/>
        <end position="301"/>
    </location>
</feature>
<dbReference type="PIRSF" id="PIRSF033722">
    <property type="entry name" value="DnaD_CA_C3587_prd"/>
    <property type="match status" value="1"/>
</dbReference>
<dbReference type="InterPro" id="IPR017019">
    <property type="entry name" value="DNA_replication_prd_bac"/>
</dbReference>
<dbReference type="RefSeq" id="WP_008676111.1">
    <property type="nucleotide sequence ID" value="NZ_CABKOG010000001.1"/>
</dbReference>
<comment type="similarity">
    <text evidence="1">Belongs to the DnaB/DnaD family.</text>
</comment>
<proteinExistence type="inferred from homology"/>